<proteinExistence type="predicted"/>
<organism evidence="1">
    <name type="scientific">Rhizophora mucronata</name>
    <name type="common">Asiatic mangrove</name>
    <dbReference type="NCBI Taxonomy" id="61149"/>
    <lineage>
        <taxon>Eukaryota</taxon>
        <taxon>Viridiplantae</taxon>
        <taxon>Streptophyta</taxon>
        <taxon>Embryophyta</taxon>
        <taxon>Tracheophyta</taxon>
        <taxon>Spermatophyta</taxon>
        <taxon>Magnoliopsida</taxon>
        <taxon>eudicotyledons</taxon>
        <taxon>Gunneridae</taxon>
        <taxon>Pentapetalae</taxon>
        <taxon>rosids</taxon>
        <taxon>fabids</taxon>
        <taxon>Malpighiales</taxon>
        <taxon>Rhizophoraceae</taxon>
        <taxon>Rhizophora</taxon>
    </lineage>
</organism>
<sequence>MEKKRKINLISQRLNRDLLCKPLKRAQNPSFLAHSKSKTEQRAKEF</sequence>
<dbReference type="AlphaFoldDB" id="A0A2P2PRN6"/>
<dbReference type="EMBL" id="GGEC01076912">
    <property type="protein sequence ID" value="MBX57396.1"/>
    <property type="molecule type" value="Transcribed_RNA"/>
</dbReference>
<protein>
    <submittedName>
        <fullName evidence="1">Uncharacterized protein</fullName>
    </submittedName>
</protein>
<accession>A0A2P2PRN6</accession>
<evidence type="ECO:0000313" key="1">
    <source>
        <dbReference type="EMBL" id="MBX57396.1"/>
    </source>
</evidence>
<reference evidence="1" key="1">
    <citation type="submission" date="2018-02" db="EMBL/GenBank/DDBJ databases">
        <title>Rhizophora mucronata_Transcriptome.</title>
        <authorList>
            <person name="Meera S.P."/>
            <person name="Sreeshan A."/>
            <person name="Augustine A."/>
        </authorList>
    </citation>
    <scope>NUCLEOTIDE SEQUENCE</scope>
    <source>
        <tissue evidence="1">Leaf</tissue>
    </source>
</reference>
<name>A0A2P2PRN6_RHIMU</name>